<dbReference type="InterPro" id="IPR036680">
    <property type="entry name" value="SPOR-like_sf"/>
</dbReference>
<name>A0A318JAQ0_9NEIS</name>
<gene>
    <name evidence="3" type="ORF">DFR38_114123</name>
</gene>
<feature type="region of interest" description="Disordered" evidence="1">
    <location>
        <begin position="69"/>
        <end position="104"/>
    </location>
</feature>
<dbReference type="SUPFAM" id="SSF110997">
    <property type="entry name" value="Sporulation related repeat"/>
    <property type="match status" value="1"/>
</dbReference>
<evidence type="ECO:0000256" key="1">
    <source>
        <dbReference type="SAM" id="MobiDB-lite"/>
    </source>
</evidence>
<feature type="domain" description="SPOR" evidence="2">
    <location>
        <begin position="177"/>
        <end position="245"/>
    </location>
</feature>
<dbReference type="Pfam" id="PF05036">
    <property type="entry name" value="SPOR"/>
    <property type="match status" value="1"/>
</dbReference>
<evidence type="ECO:0000313" key="3">
    <source>
        <dbReference type="EMBL" id="PXX43684.1"/>
    </source>
</evidence>
<protein>
    <submittedName>
        <fullName evidence="3">Sporulation related protein</fullName>
    </submittedName>
</protein>
<sequence length="289" mass="30609">MKWFLVLIVVLNLAVAGYGSFKQRPPADVHAQEISPEQVKLLPPDWQPASAPVSDASAPLKLVASMPQTETLKPGDLGKAASQPASSKPEAAKAKAEASKPEAKAEVKKVVEAKAADKPADKAKAEAAKPEAAKALACYDWGTLDAKLLARVKGGLPSLKLKAEQLTETAKGEVKGTGKFWVYHPPLATQAETQTLSAELKDKGFDNYIVHNDPFKGSVSLGLFGQEAAAKAMLARLKAAGFDKALAEQKGQKGAATMLSFKALEPAQAERLQALQKRLTPGIPLQSCR</sequence>
<dbReference type="Proteomes" id="UP000248395">
    <property type="component" value="Unassembled WGS sequence"/>
</dbReference>
<organism evidence="3 4">
    <name type="scientific">Aquitalea magnusonii</name>
    <dbReference type="NCBI Taxonomy" id="332411"/>
    <lineage>
        <taxon>Bacteria</taxon>
        <taxon>Pseudomonadati</taxon>
        <taxon>Pseudomonadota</taxon>
        <taxon>Betaproteobacteria</taxon>
        <taxon>Neisseriales</taxon>
        <taxon>Chromobacteriaceae</taxon>
        <taxon>Aquitalea</taxon>
    </lineage>
</organism>
<dbReference type="AlphaFoldDB" id="A0A318JAQ0"/>
<feature type="compositionally biased region" description="Low complexity" evidence="1">
    <location>
        <begin position="79"/>
        <end position="89"/>
    </location>
</feature>
<dbReference type="InterPro" id="IPR007730">
    <property type="entry name" value="SPOR-like_dom"/>
</dbReference>
<keyword evidence="4" id="KW-1185">Reference proteome</keyword>
<feature type="compositionally biased region" description="Basic and acidic residues" evidence="1">
    <location>
        <begin position="90"/>
        <end position="104"/>
    </location>
</feature>
<dbReference type="GO" id="GO:0042834">
    <property type="term" value="F:peptidoglycan binding"/>
    <property type="evidence" value="ECO:0007669"/>
    <property type="project" value="InterPro"/>
</dbReference>
<dbReference type="Gene3D" id="3.30.70.1070">
    <property type="entry name" value="Sporulation related repeat"/>
    <property type="match status" value="1"/>
</dbReference>
<comment type="caution">
    <text evidence="3">The sequence shown here is derived from an EMBL/GenBank/DDBJ whole genome shotgun (WGS) entry which is preliminary data.</text>
</comment>
<accession>A0A318JAQ0</accession>
<dbReference type="RefSeq" id="WP_059286901.1">
    <property type="nucleotide sequence ID" value="NZ_LNQU01000122.1"/>
</dbReference>
<proteinExistence type="predicted"/>
<reference evidence="3 4" key="1">
    <citation type="submission" date="2018-05" db="EMBL/GenBank/DDBJ databases">
        <title>Genomic Encyclopedia of Type Strains, Phase IV (KMG-IV): sequencing the most valuable type-strain genomes for metagenomic binning, comparative biology and taxonomic classification.</title>
        <authorList>
            <person name="Goeker M."/>
        </authorList>
    </citation>
    <scope>NUCLEOTIDE SEQUENCE [LARGE SCALE GENOMIC DNA]</scope>
    <source>
        <strain evidence="3 4">DSM 25134</strain>
    </source>
</reference>
<dbReference type="EMBL" id="QJKC01000014">
    <property type="protein sequence ID" value="PXX43684.1"/>
    <property type="molecule type" value="Genomic_DNA"/>
</dbReference>
<evidence type="ECO:0000313" key="4">
    <source>
        <dbReference type="Proteomes" id="UP000248395"/>
    </source>
</evidence>
<dbReference type="OrthoDB" id="5298866at2"/>
<evidence type="ECO:0000259" key="2">
    <source>
        <dbReference type="Pfam" id="PF05036"/>
    </source>
</evidence>